<keyword evidence="4" id="KW-1185">Reference proteome</keyword>
<dbReference type="Proteomes" id="UP000032049">
    <property type="component" value="Unassembled WGS sequence"/>
</dbReference>
<dbReference type="GO" id="GO:0090313">
    <property type="term" value="P:regulation of protein targeting to membrane"/>
    <property type="evidence" value="ECO:0007669"/>
    <property type="project" value="TreeGrafter"/>
</dbReference>
<dbReference type="GO" id="GO:0005886">
    <property type="term" value="C:plasma membrane"/>
    <property type="evidence" value="ECO:0007669"/>
    <property type="project" value="TreeGrafter"/>
</dbReference>
<dbReference type="PANTHER" id="PTHR30441:SF8">
    <property type="entry name" value="DUF748 DOMAIN-CONTAINING PROTEIN"/>
    <property type="match status" value="1"/>
</dbReference>
<organism evidence="3 4">
    <name type="scientific">Pedobacter lusitanus</name>
    <dbReference type="NCBI Taxonomy" id="1503925"/>
    <lineage>
        <taxon>Bacteria</taxon>
        <taxon>Pseudomonadati</taxon>
        <taxon>Bacteroidota</taxon>
        <taxon>Sphingobacteriia</taxon>
        <taxon>Sphingobacteriales</taxon>
        <taxon>Sphingobacteriaceae</taxon>
        <taxon>Pedobacter</taxon>
    </lineage>
</organism>
<name>A0A0D0GN74_9SPHI</name>
<evidence type="ECO:0000256" key="1">
    <source>
        <dbReference type="SAM" id="Phobius"/>
    </source>
</evidence>
<accession>A0A0D0GN74</accession>
<dbReference type="STRING" id="1503925.TH53_08330"/>
<keyword evidence="1" id="KW-0812">Transmembrane</keyword>
<dbReference type="RefSeq" id="WP_041880601.1">
    <property type="nucleotide sequence ID" value="NZ_CP157278.1"/>
</dbReference>
<feature type="domain" description="AsmA" evidence="2">
    <location>
        <begin position="1"/>
        <end position="268"/>
    </location>
</feature>
<keyword evidence="1" id="KW-0472">Membrane</keyword>
<comment type="caution">
    <text evidence="3">The sequence shown here is derived from an EMBL/GenBank/DDBJ whole genome shotgun (WGS) entry which is preliminary data.</text>
</comment>
<keyword evidence="1" id="KW-1133">Transmembrane helix</keyword>
<dbReference type="EMBL" id="JXRA01000031">
    <property type="protein sequence ID" value="KIO77640.1"/>
    <property type="molecule type" value="Genomic_DNA"/>
</dbReference>
<dbReference type="PANTHER" id="PTHR30441">
    <property type="entry name" value="DUF748 DOMAIN-CONTAINING PROTEIN"/>
    <property type="match status" value="1"/>
</dbReference>
<protein>
    <submittedName>
        <fullName evidence="3">AsmA family protein</fullName>
    </submittedName>
</protein>
<dbReference type="InterPro" id="IPR007844">
    <property type="entry name" value="AsmA"/>
</dbReference>
<sequence>MPLWLKRSVQILASLILLIIVIFIGLAIYVGAHKKELQASITKQLNKNLNGSLTVGSLEPTFLKSFPNVSVALKKVEIKDSLWNVHHHSLLTATGFDIAVNTMALLKGTIEIRKVTINDAEVYLYTDSNGYSNTSVFKKKPEKAPVVKDDSSTPAEIRRFELNDVRFILDNRKGNKLFLFAIQDFNGKVDYPSSGWNADIKLKTLVRSLAFNTKRGSFVKDKVLEGKMNIAYNEKAGMIEVKPNVLNIGSDPFVLGAKFKISKDPVEFSISVEAPHILWKNASALLAPNITSKLDMFSLDKPIYAKAVIEGNMGAGGDPSIFVKAKVNDNVLTGFGGIVEQCNFSGIYTNNFINGKGFTDANSAIKLYHFSGSYKELPFTADTVFIHNLDKPVATGIFKSRFDVAKLSNVLGKDVLNFTKGTADLKLQYSADIVDFRFNKPMLAGLISVKNADVSYVPRGVDFKNTSIMLDFKGPDLLIRDIRLQSGKSVVYMDGSIKNFLNLYYNDPEKILVNWKMHSPEIYLGEFLGFLGDRKSSPPVKSKSKSNSFATQINTILDKGSAEINLRVDKVHYSRFTGTNATADIFLSHNGLSLKNVSLKHGGGAIKLDGKLKQNGRLNSFALNTVVSNVNIRDFFYSFENFGLQSPTSKNLRGNFSARTNVTGSVNGAGKLIPGSMNGNVSFVIKKGALVSFDAVKNIGRFAFPFRNLDNITFDNLNGKFDINGRLVTIRPMMINSSVLNMDLAGVYATTGKGTNILLDVPLRNPKKDEDITDKQEIKERRMKGIVIHVLATDGEDGKIKFKLVGKKDKES</sequence>
<gene>
    <name evidence="3" type="ORF">TH53_08330</name>
</gene>
<dbReference type="OrthoDB" id="1489065at2"/>
<feature type="transmembrane region" description="Helical" evidence="1">
    <location>
        <begin position="12"/>
        <end position="32"/>
    </location>
</feature>
<proteinExistence type="predicted"/>
<evidence type="ECO:0000313" key="3">
    <source>
        <dbReference type="EMBL" id="KIO77640.1"/>
    </source>
</evidence>
<evidence type="ECO:0000313" key="4">
    <source>
        <dbReference type="Proteomes" id="UP000032049"/>
    </source>
</evidence>
<dbReference type="InterPro" id="IPR052894">
    <property type="entry name" value="AsmA-related"/>
</dbReference>
<reference evidence="3 4" key="1">
    <citation type="submission" date="2015-01" db="EMBL/GenBank/DDBJ databases">
        <title>Draft genome sequence of Pedobacter sp. NL19 isolated from sludge of an effluent treatment pond in an abandoned uranium mine.</title>
        <authorList>
            <person name="Santos T."/>
            <person name="Caetano T."/>
            <person name="Covas C."/>
            <person name="Cruz A."/>
            <person name="Mendo S."/>
        </authorList>
    </citation>
    <scope>NUCLEOTIDE SEQUENCE [LARGE SCALE GENOMIC DNA]</scope>
    <source>
        <strain evidence="3 4">NL19</strain>
    </source>
</reference>
<evidence type="ECO:0000259" key="2">
    <source>
        <dbReference type="Pfam" id="PF05170"/>
    </source>
</evidence>
<dbReference type="AlphaFoldDB" id="A0A0D0GN74"/>
<dbReference type="Pfam" id="PF05170">
    <property type="entry name" value="AsmA"/>
    <property type="match status" value="1"/>
</dbReference>